<keyword evidence="11" id="KW-1185">Reference proteome</keyword>
<feature type="transmembrane region" description="Helical" evidence="7">
    <location>
        <begin position="177"/>
        <end position="203"/>
    </location>
</feature>
<evidence type="ECO:0000259" key="9">
    <source>
        <dbReference type="PROSITE" id="PS50928"/>
    </source>
</evidence>
<dbReference type="CDD" id="cd06261">
    <property type="entry name" value="TM_PBP2"/>
    <property type="match status" value="1"/>
</dbReference>
<dbReference type="InterPro" id="IPR035906">
    <property type="entry name" value="MetI-like_sf"/>
</dbReference>
<dbReference type="Pfam" id="PF00528">
    <property type="entry name" value="BPD_transp_1"/>
    <property type="match status" value="1"/>
</dbReference>
<dbReference type="EMBL" id="CP130319">
    <property type="protein sequence ID" value="WNR42994.1"/>
    <property type="molecule type" value="Genomic_DNA"/>
</dbReference>
<keyword evidence="2 7" id="KW-0813">Transport</keyword>
<name>A0AA96RJ74_9BACL</name>
<feature type="region of interest" description="Disordered" evidence="8">
    <location>
        <begin position="1"/>
        <end position="22"/>
    </location>
</feature>
<feature type="transmembrane region" description="Helical" evidence="7">
    <location>
        <begin position="95"/>
        <end position="116"/>
    </location>
</feature>
<comment type="similarity">
    <text evidence="7">Belongs to the binding-protein-dependent transport system permease family.</text>
</comment>
<keyword evidence="6 7" id="KW-0472">Membrane</keyword>
<evidence type="ECO:0000256" key="4">
    <source>
        <dbReference type="ARBA" id="ARBA00022692"/>
    </source>
</evidence>
<dbReference type="PANTHER" id="PTHR30193">
    <property type="entry name" value="ABC TRANSPORTER PERMEASE PROTEIN"/>
    <property type="match status" value="1"/>
</dbReference>
<accession>A0AA96RJ74</accession>
<dbReference type="GO" id="GO:0055085">
    <property type="term" value="P:transmembrane transport"/>
    <property type="evidence" value="ECO:0007669"/>
    <property type="project" value="InterPro"/>
</dbReference>
<evidence type="ECO:0000256" key="8">
    <source>
        <dbReference type="SAM" id="MobiDB-lite"/>
    </source>
</evidence>
<reference evidence="10" key="1">
    <citation type="submission" date="2022-02" db="EMBL/GenBank/DDBJ databases">
        <title>Paenibacillus sp. MBLB1832 Whole Genome Shotgun Sequencing.</title>
        <authorList>
            <person name="Hwang C.Y."/>
            <person name="Cho E.-S."/>
            <person name="Seo M.-J."/>
        </authorList>
    </citation>
    <scope>NUCLEOTIDE SEQUENCE</scope>
    <source>
        <strain evidence="10">MBLB1832</strain>
    </source>
</reference>
<sequence>MQPSSINAGTAAPISTTQRRRPPRNREALVGWLFLVPEFVGVAVFGLFPLLFSLFLSFCDWNMVGGLSAIHYSGLDNFKAMLHDSKVIAGLKNNVLYTLYTVPISMALALLAAVIIHSKVYFQSYFKVTFFIPYISSIIALSAVWSALFHPSLGPVNRLLTAIGVANPPKWLADTHYSLTSIIIIMIWAGIGYQIIIFLAGLSNIPQDLYEAADIDGANERQKFIRITLPLLGPTISFLVITLIMSSFKVFDPIAFLTQGGPNQSSTVLVYRIYEEGFQNFRMGYASAISWLLFLIVACVTFLTWKIQNKTTHY</sequence>
<keyword evidence="5 7" id="KW-1133">Transmembrane helix</keyword>
<feature type="transmembrane region" description="Helical" evidence="7">
    <location>
        <begin position="285"/>
        <end position="305"/>
    </location>
</feature>
<dbReference type="KEGG" id="proo:MJB10_17965"/>
<keyword evidence="3" id="KW-1003">Cell membrane</keyword>
<evidence type="ECO:0000256" key="5">
    <source>
        <dbReference type="ARBA" id="ARBA00022989"/>
    </source>
</evidence>
<dbReference type="InterPro" id="IPR000515">
    <property type="entry name" value="MetI-like"/>
</dbReference>
<gene>
    <name evidence="10" type="ORF">MJB10_17965</name>
</gene>
<feature type="transmembrane region" description="Helical" evidence="7">
    <location>
        <begin position="29"/>
        <end position="58"/>
    </location>
</feature>
<evidence type="ECO:0000313" key="10">
    <source>
        <dbReference type="EMBL" id="WNR42994.1"/>
    </source>
</evidence>
<keyword evidence="4 7" id="KW-0812">Transmembrane</keyword>
<evidence type="ECO:0000313" key="11">
    <source>
        <dbReference type="Proteomes" id="UP001304650"/>
    </source>
</evidence>
<feature type="transmembrane region" description="Helical" evidence="7">
    <location>
        <begin position="128"/>
        <end position="148"/>
    </location>
</feature>
<feature type="transmembrane region" description="Helical" evidence="7">
    <location>
        <begin position="224"/>
        <end position="248"/>
    </location>
</feature>
<dbReference type="InterPro" id="IPR051393">
    <property type="entry name" value="ABC_transporter_permease"/>
</dbReference>
<dbReference type="PROSITE" id="PS50928">
    <property type="entry name" value="ABC_TM1"/>
    <property type="match status" value="1"/>
</dbReference>
<dbReference type="Gene3D" id="1.10.3720.10">
    <property type="entry name" value="MetI-like"/>
    <property type="match status" value="1"/>
</dbReference>
<dbReference type="SUPFAM" id="SSF161098">
    <property type="entry name" value="MetI-like"/>
    <property type="match status" value="1"/>
</dbReference>
<organism evidence="10 11">
    <name type="scientific">Paenibacillus roseopurpureus</name>
    <dbReference type="NCBI Taxonomy" id="2918901"/>
    <lineage>
        <taxon>Bacteria</taxon>
        <taxon>Bacillati</taxon>
        <taxon>Bacillota</taxon>
        <taxon>Bacilli</taxon>
        <taxon>Bacillales</taxon>
        <taxon>Paenibacillaceae</taxon>
        <taxon>Paenibacillus</taxon>
    </lineage>
</organism>
<evidence type="ECO:0000256" key="7">
    <source>
        <dbReference type="RuleBase" id="RU363032"/>
    </source>
</evidence>
<dbReference type="RefSeq" id="WP_314796892.1">
    <property type="nucleotide sequence ID" value="NZ_CP130319.1"/>
</dbReference>
<dbReference type="PANTHER" id="PTHR30193:SF37">
    <property type="entry name" value="INNER MEMBRANE ABC TRANSPORTER PERMEASE PROTEIN YCJO"/>
    <property type="match status" value="1"/>
</dbReference>
<dbReference type="AlphaFoldDB" id="A0AA96RJ74"/>
<feature type="domain" description="ABC transmembrane type-1" evidence="9">
    <location>
        <begin position="91"/>
        <end position="304"/>
    </location>
</feature>
<evidence type="ECO:0000256" key="1">
    <source>
        <dbReference type="ARBA" id="ARBA00004651"/>
    </source>
</evidence>
<proteinExistence type="inferred from homology"/>
<feature type="compositionally biased region" description="Polar residues" evidence="8">
    <location>
        <begin position="1"/>
        <end position="17"/>
    </location>
</feature>
<protein>
    <submittedName>
        <fullName evidence="10">Sugar ABC transporter permease</fullName>
    </submittedName>
</protein>
<evidence type="ECO:0000256" key="3">
    <source>
        <dbReference type="ARBA" id="ARBA00022475"/>
    </source>
</evidence>
<evidence type="ECO:0000256" key="6">
    <source>
        <dbReference type="ARBA" id="ARBA00023136"/>
    </source>
</evidence>
<dbReference type="Proteomes" id="UP001304650">
    <property type="component" value="Chromosome"/>
</dbReference>
<evidence type="ECO:0000256" key="2">
    <source>
        <dbReference type="ARBA" id="ARBA00022448"/>
    </source>
</evidence>
<dbReference type="GO" id="GO:0005886">
    <property type="term" value="C:plasma membrane"/>
    <property type="evidence" value="ECO:0007669"/>
    <property type="project" value="UniProtKB-SubCell"/>
</dbReference>
<comment type="subcellular location">
    <subcellularLocation>
        <location evidence="1 7">Cell membrane</location>
        <topology evidence="1 7">Multi-pass membrane protein</topology>
    </subcellularLocation>
</comment>